<sequence length="319" mass="35098">TFPQSKSKQMATSSISIAIHHRVCNNIPALSLDHPAPISTPTYTPFISLKSKLKHSPLVASHNPISPPLFLHHLCRASSAFETASEEEDPELFSEEEEETEEYSKSQSSESRRLYVGNLPFSMTSSQLSEVFSEAGRVDYVEIVYDRVTDRSRGFGFVTMGSHEEAQEAIRKFDGSQVGGRTVKVNFPEVPQGGEREVMGPKIKSIYKAFVDSPHKIYAGNLGWALTSQGLRDAFADQPGFLSAKVIYESASGRSRGFGFVTFESAKEMESARNIMDGVEVEGRPLRLSVAIERAAPPPRVAEVNTTPERSDMFSSVGV</sequence>
<gene>
    <name evidence="5" type="ORF">RJ641_027897</name>
</gene>
<feature type="compositionally biased region" description="Acidic residues" evidence="3">
    <location>
        <begin position="85"/>
        <end position="101"/>
    </location>
</feature>
<name>A0AAN8VZ51_9MAGN</name>
<feature type="region of interest" description="Disordered" evidence="3">
    <location>
        <begin position="85"/>
        <end position="109"/>
    </location>
</feature>
<reference evidence="5 6" key="1">
    <citation type="submission" date="2023-12" db="EMBL/GenBank/DDBJ databases">
        <title>A high-quality genome assembly for Dillenia turbinata (Dilleniales).</title>
        <authorList>
            <person name="Chanderbali A."/>
        </authorList>
    </citation>
    <scope>NUCLEOTIDE SEQUENCE [LARGE SCALE GENOMIC DNA]</scope>
    <source>
        <strain evidence="5">LSX21</strain>
        <tissue evidence="5">Leaf</tissue>
    </source>
</reference>
<dbReference type="Proteomes" id="UP001370490">
    <property type="component" value="Unassembled WGS sequence"/>
</dbReference>
<dbReference type="InterPro" id="IPR000504">
    <property type="entry name" value="RRM_dom"/>
</dbReference>
<dbReference type="InterPro" id="IPR050502">
    <property type="entry name" value="Euk_RNA-bind_prot"/>
</dbReference>
<evidence type="ECO:0000256" key="1">
    <source>
        <dbReference type="ARBA" id="ARBA00022884"/>
    </source>
</evidence>
<dbReference type="GO" id="GO:0009535">
    <property type="term" value="C:chloroplast thylakoid membrane"/>
    <property type="evidence" value="ECO:0007669"/>
    <property type="project" value="TreeGrafter"/>
</dbReference>
<dbReference type="PANTHER" id="PTHR48025:SF11">
    <property type="entry name" value="RNA-BINDING PROTEIN CP33, CHLOROPLASTIC"/>
    <property type="match status" value="1"/>
</dbReference>
<dbReference type="PANTHER" id="PTHR48025">
    <property type="entry name" value="OS02G0815200 PROTEIN"/>
    <property type="match status" value="1"/>
</dbReference>
<dbReference type="AlphaFoldDB" id="A0AAN8VZ51"/>
<dbReference type="InterPro" id="IPR012677">
    <property type="entry name" value="Nucleotide-bd_a/b_plait_sf"/>
</dbReference>
<dbReference type="CDD" id="cd21609">
    <property type="entry name" value="RRM1_PSRP2_like"/>
    <property type="match status" value="1"/>
</dbReference>
<evidence type="ECO:0000259" key="4">
    <source>
        <dbReference type="PROSITE" id="PS50102"/>
    </source>
</evidence>
<accession>A0AAN8VZ51</accession>
<feature type="domain" description="RRM" evidence="4">
    <location>
        <begin position="112"/>
        <end position="190"/>
    </location>
</feature>
<evidence type="ECO:0000313" key="5">
    <source>
        <dbReference type="EMBL" id="KAK6942520.1"/>
    </source>
</evidence>
<proteinExistence type="predicted"/>
<protein>
    <submittedName>
        <fullName evidence="5">RNA recognition motif domain</fullName>
    </submittedName>
</protein>
<dbReference type="GO" id="GO:1901259">
    <property type="term" value="P:chloroplast rRNA processing"/>
    <property type="evidence" value="ECO:0007669"/>
    <property type="project" value="TreeGrafter"/>
</dbReference>
<dbReference type="GO" id="GO:0003729">
    <property type="term" value="F:mRNA binding"/>
    <property type="evidence" value="ECO:0007669"/>
    <property type="project" value="TreeGrafter"/>
</dbReference>
<evidence type="ECO:0000313" key="6">
    <source>
        <dbReference type="Proteomes" id="UP001370490"/>
    </source>
</evidence>
<dbReference type="Pfam" id="PF00076">
    <property type="entry name" value="RRM_1"/>
    <property type="match status" value="2"/>
</dbReference>
<dbReference type="PROSITE" id="PS50102">
    <property type="entry name" value="RRM"/>
    <property type="match status" value="2"/>
</dbReference>
<keyword evidence="1 2" id="KW-0694">RNA-binding</keyword>
<dbReference type="EMBL" id="JBAMMX010000004">
    <property type="protein sequence ID" value="KAK6942520.1"/>
    <property type="molecule type" value="Genomic_DNA"/>
</dbReference>
<feature type="non-terminal residue" evidence="5">
    <location>
        <position position="1"/>
    </location>
</feature>
<comment type="caution">
    <text evidence="5">The sequence shown here is derived from an EMBL/GenBank/DDBJ whole genome shotgun (WGS) entry which is preliminary data.</text>
</comment>
<dbReference type="SMART" id="SM00360">
    <property type="entry name" value="RRM"/>
    <property type="match status" value="2"/>
</dbReference>
<evidence type="ECO:0000256" key="3">
    <source>
        <dbReference type="SAM" id="MobiDB-lite"/>
    </source>
</evidence>
<keyword evidence="6" id="KW-1185">Reference proteome</keyword>
<dbReference type="SUPFAM" id="SSF54928">
    <property type="entry name" value="RNA-binding domain, RBD"/>
    <property type="match status" value="2"/>
</dbReference>
<feature type="domain" description="RRM" evidence="4">
    <location>
        <begin position="215"/>
        <end position="293"/>
    </location>
</feature>
<evidence type="ECO:0000256" key="2">
    <source>
        <dbReference type="PROSITE-ProRule" id="PRU00176"/>
    </source>
</evidence>
<organism evidence="5 6">
    <name type="scientific">Dillenia turbinata</name>
    <dbReference type="NCBI Taxonomy" id="194707"/>
    <lineage>
        <taxon>Eukaryota</taxon>
        <taxon>Viridiplantae</taxon>
        <taxon>Streptophyta</taxon>
        <taxon>Embryophyta</taxon>
        <taxon>Tracheophyta</taxon>
        <taxon>Spermatophyta</taxon>
        <taxon>Magnoliopsida</taxon>
        <taxon>eudicotyledons</taxon>
        <taxon>Gunneridae</taxon>
        <taxon>Pentapetalae</taxon>
        <taxon>Dilleniales</taxon>
        <taxon>Dilleniaceae</taxon>
        <taxon>Dillenia</taxon>
    </lineage>
</organism>
<dbReference type="Gene3D" id="3.30.70.330">
    <property type="match status" value="2"/>
</dbReference>
<dbReference type="InterPro" id="IPR035979">
    <property type="entry name" value="RBD_domain_sf"/>
</dbReference>